<accession>A0A7S1NQ95</accession>
<organism evidence="2">
    <name type="scientific">Eutreptiella gymnastica</name>
    <dbReference type="NCBI Taxonomy" id="73025"/>
    <lineage>
        <taxon>Eukaryota</taxon>
        <taxon>Discoba</taxon>
        <taxon>Euglenozoa</taxon>
        <taxon>Euglenida</taxon>
        <taxon>Spirocuta</taxon>
        <taxon>Euglenophyceae</taxon>
        <taxon>Eutreptiales</taxon>
        <taxon>Eutreptiaceae</taxon>
        <taxon>Eutreptiella</taxon>
    </lineage>
</organism>
<name>A0A7S1NQ95_9EUGL</name>
<sequence>MVSRRSPGLGPSGPACRSGYQEAWALRRWECPACGNPKAIPCYGGGLVHYTIEWVPQEVGHLGGIKAETEEAVLWLGVPRMTQNGAHFPSRCVPQHVQETGNRQARLLGPGKRPSTHKKGGGGHKPCRKEG</sequence>
<proteinExistence type="predicted"/>
<reference evidence="2" key="1">
    <citation type="submission" date="2021-01" db="EMBL/GenBank/DDBJ databases">
        <authorList>
            <person name="Corre E."/>
            <person name="Pelletier E."/>
            <person name="Niang G."/>
            <person name="Scheremetjew M."/>
            <person name="Finn R."/>
            <person name="Kale V."/>
            <person name="Holt S."/>
            <person name="Cochrane G."/>
            <person name="Meng A."/>
            <person name="Brown T."/>
            <person name="Cohen L."/>
        </authorList>
    </citation>
    <scope>NUCLEOTIDE SEQUENCE</scope>
    <source>
        <strain evidence="2">NIES-381</strain>
    </source>
</reference>
<feature type="region of interest" description="Disordered" evidence="1">
    <location>
        <begin position="100"/>
        <end position="131"/>
    </location>
</feature>
<evidence type="ECO:0000313" key="2">
    <source>
        <dbReference type="EMBL" id="CAD9033493.1"/>
    </source>
</evidence>
<dbReference type="AlphaFoldDB" id="A0A7S1NQ95"/>
<protein>
    <submittedName>
        <fullName evidence="2">Uncharacterized protein</fullName>
    </submittedName>
</protein>
<evidence type="ECO:0000256" key="1">
    <source>
        <dbReference type="SAM" id="MobiDB-lite"/>
    </source>
</evidence>
<dbReference type="EMBL" id="HBGA01120854">
    <property type="protein sequence ID" value="CAD9033493.1"/>
    <property type="molecule type" value="Transcribed_RNA"/>
</dbReference>
<feature type="compositionally biased region" description="Basic residues" evidence="1">
    <location>
        <begin position="114"/>
        <end position="131"/>
    </location>
</feature>
<gene>
    <name evidence="2" type="ORF">EGYM00392_LOCUS44640</name>
</gene>